<evidence type="ECO:0000313" key="2">
    <source>
        <dbReference type="Proteomes" id="UP001363622"/>
    </source>
</evidence>
<sequence>MSMACDAWNSMLNGSFRESQPPPSGELREVELPDDDAAALKILLNIAHLHFDQIPSKLEFLTLYKVTVLTDKYDATRLIRPWAQSWTDEYLNHAEDRGFEEWLWIAWELGMTEIFERTTHSLVTRTEISEHGTLVNIVGRILDPTGNSGLQFPPDIIESITKTRKKVISDLLEACYSALDRFIEQNDARSIYGGKFSQCDAMTFGSLCLSLCNIGLGLQRPDAGVVKKTVNDLYVHSCRFDAARFTQCPRECVNGGLNAKLQAARYEVHGSISSAILDVHYRHLGRQAKKSGIK</sequence>
<comment type="caution">
    <text evidence="1">The sequence shown here is derived from an EMBL/GenBank/DDBJ whole genome shotgun (WGS) entry which is preliminary data.</text>
</comment>
<dbReference type="InterPro" id="IPR011333">
    <property type="entry name" value="SKP1/BTB/POZ_sf"/>
</dbReference>
<dbReference type="Gene3D" id="3.30.710.10">
    <property type="entry name" value="Potassium Channel Kv1.1, Chain A"/>
    <property type="match status" value="1"/>
</dbReference>
<proteinExistence type="predicted"/>
<evidence type="ECO:0000313" key="1">
    <source>
        <dbReference type="EMBL" id="KAK7523753.1"/>
    </source>
</evidence>
<dbReference type="Proteomes" id="UP001363622">
    <property type="component" value="Unassembled WGS sequence"/>
</dbReference>
<dbReference type="EMBL" id="JBBPHU010000001">
    <property type="protein sequence ID" value="KAK7523753.1"/>
    <property type="molecule type" value="Genomic_DNA"/>
</dbReference>
<protein>
    <submittedName>
        <fullName evidence="1">Uncharacterized protein</fullName>
    </submittedName>
</protein>
<accession>A0ABR1L2J2</accession>
<keyword evidence="2" id="KW-1185">Reference proteome</keyword>
<gene>
    <name evidence="1" type="ORF">IWZ03DRAFT_419770</name>
</gene>
<organism evidence="1 2">
    <name type="scientific">Phyllosticta citriasiana</name>
    <dbReference type="NCBI Taxonomy" id="595635"/>
    <lineage>
        <taxon>Eukaryota</taxon>
        <taxon>Fungi</taxon>
        <taxon>Dikarya</taxon>
        <taxon>Ascomycota</taxon>
        <taxon>Pezizomycotina</taxon>
        <taxon>Dothideomycetes</taxon>
        <taxon>Dothideomycetes incertae sedis</taxon>
        <taxon>Botryosphaeriales</taxon>
        <taxon>Phyllostictaceae</taxon>
        <taxon>Phyllosticta</taxon>
    </lineage>
</organism>
<reference evidence="1 2" key="1">
    <citation type="submission" date="2024-04" db="EMBL/GenBank/DDBJ databases">
        <title>Phyllosticta paracitricarpa is synonymous to the EU quarantine fungus P. citricarpa based on phylogenomic analyses.</title>
        <authorList>
            <consortium name="Lawrence Berkeley National Laboratory"/>
            <person name="Van Ingen-Buijs V.A."/>
            <person name="Van Westerhoven A.C."/>
            <person name="Haridas S."/>
            <person name="Skiadas P."/>
            <person name="Martin F."/>
            <person name="Groenewald J.Z."/>
            <person name="Crous P.W."/>
            <person name="Seidl M.F."/>
        </authorList>
    </citation>
    <scope>NUCLEOTIDE SEQUENCE [LARGE SCALE GENOMIC DNA]</scope>
    <source>
        <strain evidence="1 2">CBS 123371</strain>
    </source>
</reference>
<name>A0ABR1L2J2_9PEZI</name>